<dbReference type="PROSITE" id="PS00629">
    <property type="entry name" value="IMP_1"/>
    <property type="match status" value="1"/>
</dbReference>
<proteinExistence type="predicted"/>
<dbReference type="Proteomes" id="UP000001411">
    <property type="component" value="Chromosome"/>
</dbReference>
<evidence type="ECO:0000256" key="1">
    <source>
        <dbReference type="ARBA" id="ARBA00001033"/>
    </source>
</evidence>
<protein>
    <recommendedName>
        <fullName evidence="3">inositol-phosphate phosphatase</fullName>
        <ecNumber evidence="3">3.1.3.25</ecNumber>
    </recommendedName>
</protein>
<dbReference type="PRINTS" id="PR00377">
    <property type="entry name" value="IMPHPHTASES"/>
</dbReference>
<dbReference type="KEGG" id="sep:SE_0805"/>
<feature type="binding site" evidence="7">
    <location>
        <position position="85"/>
    </location>
    <ligand>
        <name>Mg(2+)</name>
        <dbReference type="ChEBI" id="CHEBI:18420"/>
        <label>1</label>
        <note>catalytic</note>
    </ligand>
</feature>
<dbReference type="PATRIC" id="fig|176280.10.peg.778"/>
<name>A0A0H2VHA1_STAES</name>
<dbReference type="EC" id="3.1.3.25" evidence="3"/>
<evidence type="ECO:0000256" key="4">
    <source>
        <dbReference type="ARBA" id="ARBA00022723"/>
    </source>
</evidence>
<dbReference type="Gene3D" id="3.30.540.10">
    <property type="entry name" value="Fructose-1,6-Bisphosphatase, subunit A, domain 1"/>
    <property type="match status" value="1"/>
</dbReference>
<evidence type="ECO:0000256" key="5">
    <source>
        <dbReference type="ARBA" id="ARBA00022801"/>
    </source>
</evidence>
<feature type="binding site" evidence="7">
    <location>
        <position position="65"/>
    </location>
    <ligand>
        <name>Mg(2+)</name>
        <dbReference type="ChEBI" id="CHEBI:18420"/>
        <label>1</label>
        <note>catalytic</note>
    </ligand>
</feature>
<dbReference type="CDD" id="cd01637">
    <property type="entry name" value="IMPase_like"/>
    <property type="match status" value="1"/>
</dbReference>
<dbReference type="SUPFAM" id="SSF56655">
    <property type="entry name" value="Carbohydrate phosphatase"/>
    <property type="match status" value="1"/>
</dbReference>
<gene>
    <name evidence="8" type="ordered locus">SE_0805</name>
</gene>
<sequence length="273" mass="30696">MPLYDFAKGLILEAGNKSRLMMQEELDIKTKSNPNDLVTNVDKATENYLYETILHNYPDHQVIGEEGHGHNLEYLKGVIWVIDPIDGTLNFVHQKENFAISIGIYHDGKPYAGFVYDVMKDVLYHAKVGQGAFENTHKLEMIQNTELKRSIIGINPNWLSKPILSDIFSSIVNEARSARAYGSAALEIISVAKGQLAAYLTPRLQPWDFAGGLLILNEVGGIGTNLLGDKLDFNQPNSILIANPSLHREILNHHLNQQRDTLITLHEKRFGKR</sequence>
<dbReference type="Gene3D" id="3.40.190.80">
    <property type="match status" value="1"/>
</dbReference>
<dbReference type="eggNOG" id="COG0483">
    <property type="taxonomic scope" value="Bacteria"/>
</dbReference>
<dbReference type="PANTHER" id="PTHR20854:SF4">
    <property type="entry name" value="INOSITOL-1-MONOPHOSPHATASE-RELATED"/>
    <property type="match status" value="1"/>
</dbReference>
<dbReference type="InterPro" id="IPR020550">
    <property type="entry name" value="Inositol_monophosphatase_CS"/>
</dbReference>
<reference evidence="8 9" key="1">
    <citation type="journal article" date="2003" name="Mol. Microbiol.">
        <title>Genome-based analysis of virulence genes in a non-biofilm-forming Staphylococcus epidermidis strain (ATCC 12228).</title>
        <authorList>
            <person name="Zhang Y.Q."/>
            <person name="Ren S.X."/>
            <person name="Li H.L."/>
            <person name="Wang Y.X."/>
            <person name="Fu G."/>
            <person name="Yang J."/>
            <person name="Qin Z.Q."/>
            <person name="Miao Y.G."/>
            <person name="Wang W.Y."/>
            <person name="Chen R.S."/>
            <person name="Shen Y."/>
            <person name="Chen Z."/>
            <person name="Yuan Z.H."/>
            <person name="Zhao G.P."/>
            <person name="Qu D."/>
            <person name="Danchin A."/>
            <person name="Wen Y.M."/>
        </authorList>
    </citation>
    <scope>NUCLEOTIDE SEQUENCE [LARGE SCALE GENOMIC DNA]</scope>
    <source>
        <strain evidence="9">ATCC 12228 / FDA PCI 1200</strain>
    </source>
</reference>
<evidence type="ECO:0000256" key="2">
    <source>
        <dbReference type="ARBA" id="ARBA00001946"/>
    </source>
</evidence>
<dbReference type="InterPro" id="IPR000760">
    <property type="entry name" value="Inositol_monophosphatase-like"/>
</dbReference>
<evidence type="ECO:0000256" key="3">
    <source>
        <dbReference type="ARBA" id="ARBA00013106"/>
    </source>
</evidence>
<organism evidence="8 9">
    <name type="scientific">Staphylococcus epidermidis (strain ATCC 12228 / FDA PCI 1200)</name>
    <dbReference type="NCBI Taxonomy" id="176280"/>
    <lineage>
        <taxon>Bacteria</taxon>
        <taxon>Bacillati</taxon>
        <taxon>Bacillota</taxon>
        <taxon>Bacilli</taxon>
        <taxon>Bacillales</taxon>
        <taxon>Staphylococcaceae</taxon>
        <taxon>Staphylococcus</taxon>
    </lineage>
</organism>
<dbReference type="AlphaFoldDB" id="A0A0H2VHA1"/>
<evidence type="ECO:0000313" key="9">
    <source>
        <dbReference type="Proteomes" id="UP000001411"/>
    </source>
</evidence>
<keyword evidence="4 7" id="KW-0479">Metal-binding</keyword>
<keyword evidence="6 7" id="KW-0460">Magnesium</keyword>
<dbReference type="EMBL" id="AE015929">
    <property type="protein sequence ID" value="AAO04402.1"/>
    <property type="molecule type" value="Genomic_DNA"/>
</dbReference>
<accession>A0A0H2VHA1</accession>
<dbReference type="FunFam" id="3.30.540.10:FF:000003">
    <property type="entry name" value="Inositol-1-monophosphatase"/>
    <property type="match status" value="1"/>
</dbReference>
<evidence type="ECO:0000256" key="7">
    <source>
        <dbReference type="PIRSR" id="PIRSR600760-2"/>
    </source>
</evidence>
<dbReference type="GO" id="GO:0046854">
    <property type="term" value="P:phosphatidylinositol phosphate biosynthetic process"/>
    <property type="evidence" value="ECO:0007669"/>
    <property type="project" value="InterPro"/>
</dbReference>
<feature type="binding site" evidence="7">
    <location>
        <position position="208"/>
    </location>
    <ligand>
        <name>Mg(2+)</name>
        <dbReference type="ChEBI" id="CHEBI:18420"/>
        <label>1</label>
        <note>catalytic</note>
    </ligand>
</feature>
<feature type="binding site" evidence="7">
    <location>
        <position position="83"/>
    </location>
    <ligand>
        <name>Mg(2+)</name>
        <dbReference type="ChEBI" id="CHEBI:18420"/>
        <label>1</label>
        <note>catalytic</note>
    </ligand>
</feature>
<dbReference type="GO" id="GO:0006020">
    <property type="term" value="P:inositol metabolic process"/>
    <property type="evidence" value="ECO:0007669"/>
    <property type="project" value="TreeGrafter"/>
</dbReference>
<evidence type="ECO:0000313" key="8">
    <source>
        <dbReference type="EMBL" id="AAO04402.1"/>
    </source>
</evidence>
<dbReference type="GO" id="GO:0007165">
    <property type="term" value="P:signal transduction"/>
    <property type="evidence" value="ECO:0007669"/>
    <property type="project" value="TreeGrafter"/>
</dbReference>
<dbReference type="HOGENOM" id="CLU_044118_6_2_9"/>
<comment type="cofactor">
    <cofactor evidence="2 7">
        <name>Mg(2+)</name>
        <dbReference type="ChEBI" id="CHEBI:18420"/>
    </cofactor>
</comment>
<comment type="catalytic activity">
    <reaction evidence="1">
        <text>a myo-inositol phosphate + H2O = myo-inositol + phosphate</text>
        <dbReference type="Rhea" id="RHEA:24056"/>
        <dbReference type="ChEBI" id="CHEBI:15377"/>
        <dbReference type="ChEBI" id="CHEBI:17268"/>
        <dbReference type="ChEBI" id="CHEBI:43474"/>
        <dbReference type="ChEBI" id="CHEBI:84139"/>
        <dbReference type="EC" id="3.1.3.25"/>
    </reaction>
</comment>
<dbReference type="OrthoDB" id="9772456at2"/>
<evidence type="ECO:0000256" key="6">
    <source>
        <dbReference type="ARBA" id="ARBA00022842"/>
    </source>
</evidence>
<dbReference type="InterPro" id="IPR020583">
    <property type="entry name" value="Inositol_monoP_metal-BS"/>
</dbReference>
<dbReference type="RefSeq" id="WP_011082650.1">
    <property type="nucleotide sequence ID" value="NC_004461.1"/>
</dbReference>
<dbReference type="GO" id="GO:0008934">
    <property type="term" value="F:inositol monophosphate 1-phosphatase activity"/>
    <property type="evidence" value="ECO:0007669"/>
    <property type="project" value="TreeGrafter"/>
</dbReference>
<keyword evidence="5" id="KW-0378">Hydrolase</keyword>
<feature type="binding site" evidence="7">
    <location>
        <position position="86"/>
    </location>
    <ligand>
        <name>Mg(2+)</name>
        <dbReference type="ChEBI" id="CHEBI:18420"/>
        <label>1</label>
        <note>catalytic</note>
    </ligand>
</feature>
<dbReference type="PROSITE" id="PS00630">
    <property type="entry name" value="IMP_2"/>
    <property type="match status" value="1"/>
</dbReference>
<dbReference type="GO" id="GO:0046872">
    <property type="term" value="F:metal ion binding"/>
    <property type="evidence" value="ECO:0007669"/>
    <property type="project" value="UniProtKB-KW"/>
</dbReference>
<dbReference type="Pfam" id="PF00459">
    <property type="entry name" value="Inositol_P"/>
    <property type="match status" value="1"/>
</dbReference>
<dbReference type="PANTHER" id="PTHR20854">
    <property type="entry name" value="INOSITOL MONOPHOSPHATASE"/>
    <property type="match status" value="1"/>
</dbReference>